<evidence type="ECO:0000313" key="3">
    <source>
        <dbReference type="Proteomes" id="UP000093186"/>
    </source>
</evidence>
<keyword evidence="3" id="KW-1185">Reference proteome</keyword>
<keyword evidence="1" id="KW-0812">Transmembrane</keyword>
<feature type="transmembrane region" description="Helical" evidence="1">
    <location>
        <begin position="72"/>
        <end position="91"/>
    </location>
</feature>
<gene>
    <name evidence="2" type="ORF">BA195_13680</name>
</gene>
<feature type="transmembrane region" description="Helical" evidence="1">
    <location>
        <begin position="31"/>
        <end position="51"/>
    </location>
</feature>
<sequence length="179" mass="21431">MKRFNILIYLTATGLLAIYQFFPFFETYTFGLINSIYFFGLCIIFFSLLIYEIYLNNQEVKYEKKEFDKSSIWITLILFLTLILFINIDIFESETILKAEGNSNYTLNLKKDGRFKLRQWSGDHSNFYKGKYILRNDTLKLFQNNELSTHFLIDTIYIRKRDSLIPESHTNKFVIIKQD</sequence>
<keyword evidence="1" id="KW-0472">Membrane</keyword>
<evidence type="ECO:0000313" key="2">
    <source>
        <dbReference type="EMBL" id="OCK41837.1"/>
    </source>
</evidence>
<dbReference type="AlphaFoldDB" id="A0A1B9XW96"/>
<evidence type="ECO:0000256" key="1">
    <source>
        <dbReference type="SAM" id="Phobius"/>
    </source>
</evidence>
<dbReference type="RefSeq" id="WP_068706522.1">
    <property type="nucleotide sequence ID" value="NZ_MAKX01000043.1"/>
</dbReference>
<proteinExistence type="predicted"/>
<comment type="caution">
    <text evidence="2">The sequence shown here is derived from an EMBL/GenBank/DDBJ whole genome shotgun (WGS) entry which is preliminary data.</text>
</comment>
<keyword evidence="1" id="KW-1133">Transmembrane helix</keyword>
<protein>
    <submittedName>
        <fullName evidence="2">Uncharacterized protein</fullName>
    </submittedName>
</protein>
<dbReference type="STRING" id="447689.BA195_13680"/>
<reference evidence="2 3" key="1">
    <citation type="submission" date="2016-06" db="EMBL/GenBank/DDBJ databases">
        <title>Draft Genome Sequence of Tenacibaculum soleae UCD-KL19.</title>
        <authorList>
            <person name="Eisen J.A."/>
            <person name="Coil D.A."/>
            <person name="Lujan K.M."/>
        </authorList>
    </citation>
    <scope>NUCLEOTIDE SEQUENCE [LARGE SCALE GENOMIC DNA]</scope>
    <source>
        <strain evidence="2 3">UCD-KL19</strain>
    </source>
</reference>
<accession>A0A1B9XW96</accession>
<dbReference type="EMBL" id="MAKX01000043">
    <property type="protein sequence ID" value="OCK41837.1"/>
    <property type="molecule type" value="Genomic_DNA"/>
</dbReference>
<dbReference type="Proteomes" id="UP000093186">
    <property type="component" value="Unassembled WGS sequence"/>
</dbReference>
<name>A0A1B9XW96_9FLAO</name>
<organism evidence="2 3">
    <name type="scientific">Tenacibaculum soleae</name>
    <dbReference type="NCBI Taxonomy" id="447689"/>
    <lineage>
        <taxon>Bacteria</taxon>
        <taxon>Pseudomonadati</taxon>
        <taxon>Bacteroidota</taxon>
        <taxon>Flavobacteriia</taxon>
        <taxon>Flavobacteriales</taxon>
        <taxon>Flavobacteriaceae</taxon>
        <taxon>Tenacibaculum</taxon>
    </lineage>
</organism>
<feature type="transmembrane region" description="Helical" evidence="1">
    <location>
        <begin position="7"/>
        <end position="25"/>
    </location>
</feature>